<dbReference type="RefSeq" id="WP_150863047.1">
    <property type="nucleotide sequence ID" value="NZ_VYXP01000002.1"/>
</dbReference>
<comment type="caution">
    <text evidence="1">The sequence shown here is derived from an EMBL/GenBank/DDBJ whole genome shotgun (WGS) entry which is preliminary data.</text>
</comment>
<dbReference type="AlphaFoldDB" id="A0A5N0THZ8"/>
<evidence type="ECO:0000313" key="1">
    <source>
        <dbReference type="EMBL" id="KAA9133486.1"/>
    </source>
</evidence>
<gene>
    <name evidence="1" type="ORF">F3N42_03805</name>
</gene>
<name>A0A5N0THZ8_9GAMM</name>
<evidence type="ECO:0000313" key="2">
    <source>
        <dbReference type="Proteomes" id="UP000325372"/>
    </source>
</evidence>
<proteinExistence type="predicted"/>
<keyword evidence="2" id="KW-1185">Reference proteome</keyword>
<dbReference type="Proteomes" id="UP000325372">
    <property type="component" value="Unassembled WGS sequence"/>
</dbReference>
<dbReference type="EMBL" id="VYXP01000002">
    <property type="protein sequence ID" value="KAA9133486.1"/>
    <property type="molecule type" value="Genomic_DNA"/>
</dbReference>
<sequence>MNQVPLQFATPTEPGPAARAAIALQRDPAGFCRITERWLRENEHVWLAFYDAAEQLRAAGRSHYGAKGIMEVLRFNTALTDAEVTFKLNNNYTSGLARLYNTITQTDFFETRQAA</sequence>
<accession>A0A5N0THZ8</accession>
<reference evidence="1 2" key="1">
    <citation type="submission" date="2019-09" db="EMBL/GenBank/DDBJ databases">
        <title>Wenzhouxiangella sp. Genome sequencing and assembly.</title>
        <authorList>
            <person name="Zhang R."/>
        </authorList>
    </citation>
    <scope>NUCLEOTIDE SEQUENCE [LARGE SCALE GENOMIC DNA]</scope>
    <source>
        <strain evidence="1 2">W260</strain>
    </source>
</reference>
<protein>
    <submittedName>
        <fullName evidence="1">Uncharacterized protein</fullName>
    </submittedName>
</protein>
<organism evidence="1 2">
    <name type="scientific">Marinihelvus fidelis</name>
    <dbReference type="NCBI Taxonomy" id="2613842"/>
    <lineage>
        <taxon>Bacteria</taxon>
        <taxon>Pseudomonadati</taxon>
        <taxon>Pseudomonadota</taxon>
        <taxon>Gammaproteobacteria</taxon>
        <taxon>Chromatiales</taxon>
        <taxon>Wenzhouxiangellaceae</taxon>
        <taxon>Marinihelvus</taxon>
    </lineage>
</organism>